<gene>
    <name evidence="8" type="primary">vapC</name>
    <name evidence="10" type="ORF">IV454_05375</name>
</gene>
<evidence type="ECO:0000256" key="6">
    <source>
        <dbReference type="ARBA" id="ARBA00022842"/>
    </source>
</evidence>
<keyword evidence="5 8" id="KW-0378">Hydrolase</keyword>
<comment type="similarity">
    <text evidence="7 8">Belongs to the PINc/VapC protein family.</text>
</comment>
<dbReference type="InterPro" id="IPR022907">
    <property type="entry name" value="VapC_family"/>
</dbReference>
<organism evidence="10 11">
    <name type="scientific">Massilia antarctica</name>
    <dbReference type="NCBI Taxonomy" id="2765360"/>
    <lineage>
        <taxon>Bacteria</taxon>
        <taxon>Pseudomonadati</taxon>
        <taxon>Pseudomonadota</taxon>
        <taxon>Betaproteobacteria</taxon>
        <taxon>Burkholderiales</taxon>
        <taxon>Oxalobacteraceae</taxon>
        <taxon>Telluria group</taxon>
        <taxon>Massilia</taxon>
    </lineage>
</organism>
<evidence type="ECO:0000256" key="8">
    <source>
        <dbReference type="HAMAP-Rule" id="MF_00265"/>
    </source>
</evidence>
<evidence type="ECO:0000256" key="3">
    <source>
        <dbReference type="ARBA" id="ARBA00022722"/>
    </source>
</evidence>
<dbReference type="Gene3D" id="3.40.50.1010">
    <property type="entry name" value="5'-nuclease"/>
    <property type="match status" value="1"/>
</dbReference>
<proteinExistence type="inferred from homology"/>
<comment type="function">
    <text evidence="8">Toxic component of a toxin-antitoxin (TA) system. An RNase.</text>
</comment>
<sequence>MAGLVLFDTNILIDWSKGYAEALTELAHWDNPAISVITWMELYGGADVTDVPRFDEFMADFGFEIIEIDPEIMQAAAAIMSERRRLGPKIGLPDAIIQATADVKKLTIITRNTKDFRGRDVRVPYELKTTSTVSVVNINPPGETPIPPRVGRPTLTHIK</sequence>
<protein>
    <recommendedName>
        <fullName evidence="8">Ribonuclease VapC</fullName>
        <shortName evidence="8">RNase VapC</shortName>
        <ecNumber evidence="8">3.1.-.-</ecNumber>
    </recommendedName>
    <alternativeName>
        <fullName evidence="8">Toxin VapC</fullName>
    </alternativeName>
</protein>
<evidence type="ECO:0000256" key="1">
    <source>
        <dbReference type="ARBA" id="ARBA00001946"/>
    </source>
</evidence>
<dbReference type="PANTHER" id="PTHR33653:SF1">
    <property type="entry name" value="RIBONUCLEASE VAPC2"/>
    <property type="match status" value="1"/>
</dbReference>
<keyword evidence="8" id="KW-0800">Toxin</keyword>
<dbReference type="Proteomes" id="UP000662888">
    <property type="component" value="Chromosome"/>
</dbReference>
<dbReference type="Pfam" id="PF01850">
    <property type="entry name" value="PIN"/>
    <property type="match status" value="1"/>
</dbReference>
<dbReference type="HAMAP" id="MF_00265">
    <property type="entry name" value="VapC_Nob1"/>
    <property type="match status" value="1"/>
</dbReference>
<evidence type="ECO:0000256" key="7">
    <source>
        <dbReference type="ARBA" id="ARBA00038093"/>
    </source>
</evidence>
<name>A0AA49A9A2_9BURK</name>
<evidence type="ECO:0000313" key="11">
    <source>
        <dbReference type="Proteomes" id="UP000662888"/>
    </source>
</evidence>
<evidence type="ECO:0000313" key="10">
    <source>
        <dbReference type="EMBL" id="QPI50986.1"/>
    </source>
</evidence>
<keyword evidence="6 8" id="KW-0460">Magnesium</keyword>
<dbReference type="SUPFAM" id="SSF88723">
    <property type="entry name" value="PIN domain-like"/>
    <property type="match status" value="1"/>
</dbReference>
<dbReference type="EMBL" id="CP065053">
    <property type="protein sequence ID" value="QPI50986.1"/>
    <property type="molecule type" value="Genomic_DNA"/>
</dbReference>
<dbReference type="InterPro" id="IPR002716">
    <property type="entry name" value="PIN_dom"/>
</dbReference>
<reference evidence="10 11" key="1">
    <citation type="submission" date="2020-11" db="EMBL/GenBank/DDBJ databases">
        <authorList>
            <person name="Sun Q."/>
        </authorList>
    </citation>
    <scope>NUCLEOTIDE SEQUENCE [LARGE SCALE GENOMIC DNA]</scope>
    <source>
        <strain evidence="10 11">P8398</strain>
    </source>
</reference>
<evidence type="ECO:0000256" key="4">
    <source>
        <dbReference type="ARBA" id="ARBA00022723"/>
    </source>
</evidence>
<feature type="domain" description="PIN" evidence="9">
    <location>
        <begin position="5"/>
        <end position="116"/>
    </location>
</feature>
<dbReference type="EC" id="3.1.-.-" evidence="8"/>
<evidence type="ECO:0000256" key="2">
    <source>
        <dbReference type="ARBA" id="ARBA00022649"/>
    </source>
</evidence>
<comment type="cofactor">
    <cofactor evidence="1 8">
        <name>Mg(2+)</name>
        <dbReference type="ChEBI" id="CHEBI:18420"/>
    </cofactor>
</comment>
<feature type="binding site" evidence="8">
    <location>
        <position position="94"/>
    </location>
    <ligand>
        <name>Mg(2+)</name>
        <dbReference type="ChEBI" id="CHEBI:18420"/>
    </ligand>
</feature>
<dbReference type="InterPro" id="IPR029060">
    <property type="entry name" value="PIN-like_dom_sf"/>
</dbReference>
<keyword evidence="4 8" id="KW-0479">Metal-binding</keyword>
<evidence type="ECO:0000256" key="5">
    <source>
        <dbReference type="ARBA" id="ARBA00022801"/>
    </source>
</evidence>
<accession>A0AA49A9A2</accession>
<keyword evidence="11" id="KW-1185">Reference proteome</keyword>
<keyword evidence="3 8" id="KW-0540">Nuclease</keyword>
<dbReference type="RefSeq" id="WP_206090639.1">
    <property type="nucleotide sequence ID" value="NZ_CP065053.1"/>
</dbReference>
<dbReference type="PANTHER" id="PTHR33653">
    <property type="entry name" value="RIBONUCLEASE VAPC2"/>
    <property type="match status" value="1"/>
</dbReference>
<keyword evidence="2 8" id="KW-1277">Toxin-antitoxin system</keyword>
<evidence type="ECO:0000259" key="9">
    <source>
        <dbReference type="Pfam" id="PF01850"/>
    </source>
</evidence>
<dbReference type="InterPro" id="IPR050556">
    <property type="entry name" value="Type_II_TA_system_RNase"/>
</dbReference>
<feature type="binding site" evidence="8">
    <location>
        <position position="8"/>
    </location>
    <ligand>
        <name>Mg(2+)</name>
        <dbReference type="ChEBI" id="CHEBI:18420"/>
    </ligand>
</feature>